<dbReference type="CDD" id="cd00310">
    <property type="entry name" value="ATP-synt_Fo_a_6"/>
    <property type="match status" value="1"/>
</dbReference>
<keyword evidence="3 11" id="KW-0813">Transport</keyword>
<evidence type="ECO:0000256" key="1">
    <source>
        <dbReference type="ARBA" id="ARBA00004141"/>
    </source>
</evidence>
<evidence type="ECO:0000256" key="2">
    <source>
        <dbReference type="ARBA" id="ARBA00006810"/>
    </source>
</evidence>
<evidence type="ECO:0000256" key="5">
    <source>
        <dbReference type="ARBA" id="ARBA00022692"/>
    </source>
</evidence>
<evidence type="ECO:0000256" key="11">
    <source>
        <dbReference type="HAMAP-Rule" id="MF_01393"/>
    </source>
</evidence>
<dbReference type="AlphaFoldDB" id="A0A2Z5G7W3"/>
<evidence type="ECO:0000313" key="13">
    <source>
        <dbReference type="EMBL" id="AXC15078.1"/>
    </source>
</evidence>
<keyword evidence="5 11" id="KW-0812">Transmembrane</keyword>
<evidence type="ECO:0000256" key="10">
    <source>
        <dbReference type="ARBA" id="ARBA00023310"/>
    </source>
</evidence>
<dbReference type="SUPFAM" id="SSF81336">
    <property type="entry name" value="F1F0 ATP synthase subunit A"/>
    <property type="match status" value="1"/>
</dbReference>
<dbReference type="InterPro" id="IPR035908">
    <property type="entry name" value="F0_ATP_A_sf"/>
</dbReference>
<keyword evidence="14" id="KW-1185">Reference proteome</keyword>
<feature type="transmembrane region" description="Helical" evidence="11">
    <location>
        <begin position="184"/>
        <end position="204"/>
    </location>
</feature>
<keyword evidence="11" id="KW-1003">Cell membrane</keyword>
<keyword evidence="7 11" id="KW-1133">Transmembrane helix</keyword>
<keyword evidence="4 11" id="KW-0138">CF(0)</keyword>
<gene>
    <name evidence="11" type="primary">atpB</name>
    <name evidence="13" type="ORF">ACPOL_5834</name>
</gene>
<dbReference type="EMBL" id="CP030840">
    <property type="protein sequence ID" value="AXC15078.1"/>
    <property type="molecule type" value="Genomic_DNA"/>
</dbReference>
<evidence type="ECO:0000256" key="7">
    <source>
        <dbReference type="ARBA" id="ARBA00022989"/>
    </source>
</evidence>
<evidence type="ECO:0000256" key="8">
    <source>
        <dbReference type="ARBA" id="ARBA00023065"/>
    </source>
</evidence>
<sequence length="238" mass="25972">MAKPLAESDLRWSYPRAAPALRIHTGSRAHLISSTLTIELLVTAFLLLSFIAVRVTLDIERPPAAQHLAEMLHEFVTNQAGAIMGRGFEPHLPFVTTILLFIGCCNLAGLLPGIHTPTATPSVPLAVALLTFLYSEFHAVRVQGVLGYLKSLGGPIWWTVPLILPVEIISHLNRNVSLTVRVYANMYASDLLTLVFFSLVPIGLPVVFLGLHFGVALIQCYVFMLLALIYLAEANAGH</sequence>
<reference evidence="13 14" key="1">
    <citation type="journal article" date="2018" name="Front. Microbiol.">
        <title>Hydrolytic Capabilities as a Key to Environmental Success: Chitinolytic and Cellulolytic Acidobacteria From Acidic Sub-arctic Soils and Boreal Peatlands.</title>
        <authorList>
            <person name="Belova S.E."/>
            <person name="Ravin N.V."/>
            <person name="Pankratov T.A."/>
            <person name="Rakitin A.L."/>
            <person name="Ivanova A.A."/>
            <person name="Beletsky A.V."/>
            <person name="Mardanov A.V."/>
            <person name="Sinninghe Damste J.S."/>
            <person name="Dedysh S.N."/>
        </authorList>
    </citation>
    <scope>NUCLEOTIDE SEQUENCE [LARGE SCALE GENOMIC DNA]</scope>
    <source>
        <strain evidence="13 14">SBC82</strain>
    </source>
</reference>
<dbReference type="Pfam" id="PF00119">
    <property type="entry name" value="ATP-synt_A"/>
    <property type="match status" value="1"/>
</dbReference>
<dbReference type="Proteomes" id="UP000253606">
    <property type="component" value="Chromosome"/>
</dbReference>
<comment type="function">
    <text evidence="11 12">Key component of the proton channel; it plays a direct role in the translocation of protons across the membrane.</text>
</comment>
<feature type="transmembrane region" description="Helical" evidence="11">
    <location>
        <begin position="210"/>
        <end position="232"/>
    </location>
</feature>
<evidence type="ECO:0000256" key="12">
    <source>
        <dbReference type="RuleBase" id="RU000483"/>
    </source>
</evidence>
<comment type="similarity">
    <text evidence="2 11 12">Belongs to the ATPase A chain family.</text>
</comment>
<dbReference type="OrthoDB" id="9789241at2"/>
<evidence type="ECO:0000256" key="3">
    <source>
        <dbReference type="ARBA" id="ARBA00022448"/>
    </source>
</evidence>
<feature type="transmembrane region" description="Helical" evidence="11">
    <location>
        <begin position="92"/>
        <end position="111"/>
    </location>
</feature>
<dbReference type="KEGG" id="abas:ACPOL_5834"/>
<feature type="transmembrane region" description="Helical" evidence="11">
    <location>
        <begin position="31"/>
        <end position="53"/>
    </location>
</feature>
<dbReference type="InterPro" id="IPR045082">
    <property type="entry name" value="ATP_syn_F0_a_bact/chloroplast"/>
</dbReference>
<evidence type="ECO:0000256" key="6">
    <source>
        <dbReference type="ARBA" id="ARBA00022781"/>
    </source>
</evidence>
<protein>
    <recommendedName>
        <fullName evidence="11 12">ATP synthase subunit a</fullName>
    </recommendedName>
    <alternativeName>
        <fullName evidence="11">ATP synthase F0 sector subunit a</fullName>
    </alternativeName>
    <alternativeName>
        <fullName evidence="11">F-ATPase subunit 6</fullName>
    </alternativeName>
</protein>
<name>A0A2Z5G7W3_9BACT</name>
<dbReference type="PRINTS" id="PR00123">
    <property type="entry name" value="ATPASEA"/>
</dbReference>
<dbReference type="GO" id="GO:0042777">
    <property type="term" value="P:proton motive force-driven plasma membrane ATP synthesis"/>
    <property type="evidence" value="ECO:0007669"/>
    <property type="project" value="TreeGrafter"/>
</dbReference>
<dbReference type="GO" id="GO:0045259">
    <property type="term" value="C:proton-transporting ATP synthase complex"/>
    <property type="evidence" value="ECO:0007669"/>
    <property type="project" value="UniProtKB-KW"/>
</dbReference>
<keyword evidence="9 11" id="KW-0472">Membrane</keyword>
<keyword evidence="6 11" id="KW-0375">Hydrogen ion transport</keyword>
<keyword evidence="8 11" id="KW-0406">Ion transport</keyword>
<dbReference type="PANTHER" id="PTHR42823:SF3">
    <property type="entry name" value="ATP SYNTHASE SUBUNIT A, CHLOROPLASTIC"/>
    <property type="match status" value="1"/>
</dbReference>
<proteinExistence type="inferred from homology"/>
<dbReference type="RefSeq" id="WP_114209715.1">
    <property type="nucleotide sequence ID" value="NZ_CP030840.1"/>
</dbReference>
<dbReference type="GO" id="GO:0005886">
    <property type="term" value="C:plasma membrane"/>
    <property type="evidence" value="ECO:0007669"/>
    <property type="project" value="UniProtKB-SubCell"/>
</dbReference>
<evidence type="ECO:0000256" key="4">
    <source>
        <dbReference type="ARBA" id="ARBA00022547"/>
    </source>
</evidence>
<keyword evidence="10 11" id="KW-0066">ATP synthesis</keyword>
<dbReference type="PANTHER" id="PTHR42823">
    <property type="entry name" value="ATP SYNTHASE SUBUNIT A, CHLOROPLASTIC"/>
    <property type="match status" value="1"/>
</dbReference>
<dbReference type="NCBIfam" id="TIGR01131">
    <property type="entry name" value="ATP_synt_6_or_A"/>
    <property type="match status" value="1"/>
</dbReference>
<evidence type="ECO:0000313" key="14">
    <source>
        <dbReference type="Proteomes" id="UP000253606"/>
    </source>
</evidence>
<dbReference type="Gene3D" id="1.20.120.220">
    <property type="entry name" value="ATP synthase, F0 complex, subunit A"/>
    <property type="match status" value="1"/>
</dbReference>
<comment type="subcellular location">
    <subcellularLocation>
        <location evidence="11 12">Cell membrane</location>
        <topology evidence="11 12">Multi-pass membrane protein</topology>
    </subcellularLocation>
    <subcellularLocation>
        <location evidence="1">Membrane</location>
        <topology evidence="1">Multi-pass membrane protein</topology>
    </subcellularLocation>
</comment>
<dbReference type="GO" id="GO:0046933">
    <property type="term" value="F:proton-transporting ATP synthase activity, rotational mechanism"/>
    <property type="evidence" value="ECO:0007669"/>
    <property type="project" value="UniProtKB-UniRule"/>
</dbReference>
<dbReference type="HAMAP" id="MF_01393">
    <property type="entry name" value="ATP_synth_a_bact"/>
    <property type="match status" value="1"/>
</dbReference>
<dbReference type="InterPro" id="IPR000568">
    <property type="entry name" value="ATP_synth_F0_asu"/>
</dbReference>
<organism evidence="13 14">
    <name type="scientific">Acidisarcina polymorpha</name>
    <dbReference type="NCBI Taxonomy" id="2211140"/>
    <lineage>
        <taxon>Bacteria</taxon>
        <taxon>Pseudomonadati</taxon>
        <taxon>Acidobacteriota</taxon>
        <taxon>Terriglobia</taxon>
        <taxon>Terriglobales</taxon>
        <taxon>Acidobacteriaceae</taxon>
        <taxon>Acidisarcina</taxon>
    </lineage>
</organism>
<evidence type="ECO:0000256" key="9">
    <source>
        <dbReference type="ARBA" id="ARBA00023136"/>
    </source>
</evidence>
<accession>A0A2Z5G7W3</accession>
<feature type="transmembrane region" description="Helical" evidence="11">
    <location>
        <begin position="155"/>
        <end position="172"/>
    </location>
</feature>